<dbReference type="EMBL" id="JBHSBC010000001">
    <property type="protein sequence ID" value="MFC3978961.1"/>
    <property type="molecule type" value="Genomic_DNA"/>
</dbReference>
<evidence type="ECO:0000256" key="1">
    <source>
        <dbReference type="ARBA" id="ARBA00007074"/>
    </source>
</evidence>
<evidence type="ECO:0000259" key="5">
    <source>
        <dbReference type="PROSITE" id="PS51935"/>
    </source>
</evidence>
<gene>
    <name evidence="6" type="ORF">ACFOYY_02445</name>
</gene>
<organism evidence="6 7">
    <name type="scientific">Streptosporangium jomthongense</name>
    <dbReference type="NCBI Taxonomy" id="1193683"/>
    <lineage>
        <taxon>Bacteria</taxon>
        <taxon>Bacillati</taxon>
        <taxon>Actinomycetota</taxon>
        <taxon>Actinomycetes</taxon>
        <taxon>Streptosporangiales</taxon>
        <taxon>Streptosporangiaceae</taxon>
        <taxon>Streptosporangium</taxon>
    </lineage>
</organism>
<dbReference type="InterPro" id="IPR038765">
    <property type="entry name" value="Papain-like_cys_pep_sf"/>
</dbReference>
<feature type="domain" description="NlpC/P60" evidence="5">
    <location>
        <begin position="88"/>
        <end position="206"/>
    </location>
</feature>
<dbReference type="Gene3D" id="3.90.1720.10">
    <property type="entry name" value="endopeptidase domain like (from Nostoc punctiforme)"/>
    <property type="match status" value="1"/>
</dbReference>
<keyword evidence="3" id="KW-0378">Hydrolase</keyword>
<dbReference type="PANTHER" id="PTHR47359:SF3">
    <property type="entry name" value="NLP_P60 DOMAIN-CONTAINING PROTEIN-RELATED"/>
    <property type="match status" value="1"/>
</dbReference>
<keyword evidence="4" id="KW-0788">Thiol protease</keyword>
<dbReference type="RefSeq" id="WP_386187343.1">
    <property type="nucleotide sequence ID" value="NZ_JBHSBC010000001.1"/>
</dbReference>
<name>A0ABV8ERM2_9ACTN</name>
<dbReference type="InterPro" id="IPR051794">
    <property type="entry name" value="PG_Endopeptidase_C40"/>
</dbReference>
<comment type="caution">
    <text evidence="6">The sequence shown here is derived from an EMBL/GenBank/DDBJ whole genome shotgun (WGS) entry which is preliminary data.</text>
</comment>
<comment type="similarity">
    <text evidence="1">Belongs to the peptidase C40 family.</text>
</comment>
<protein>
    <submittedName>
        <fullName evidence="6">C40 family peptidase</fullName>
    </submittedName>
</protein>
<sequence>MEGTVLNGKTYPRVLTLIVTGSTILATPAVALADSSLTTTSPTPLLALAAAGFALAHPAPTAESSRTPLTTPAVEPAPAGFSGTARKVPAWKKALNWAMSKRGTPYVWGGTGRGGFDCSGLMLRAYGAAGIRLPRTTTQQYSAFARKISWKNLKPGDLVFFHNLGHVGMITKPGYMVHAPRSGDVVKVEKLQAWRRASFAGAVRPDPKGVELADERAELDTAIRQSTQAGTALAR</sequence>
<evidence type="ECO:0000256" key="3">
    <source>
        <dbReference type="ARBA" id="ARBA00022801"/>
    </source>
</evidence>
<dbReference type="SUPFAM" id="SSF54001">
    <property type="entry name" value="Cysteine proteinases"/>
    <property type="match status" value="1"/>
</dbReference>
<evidence type="ECO:0000313" key="6">
    <source>
        <dbReference type="EMBL" id="MFC3978961.1"/>
    </source>
</evidence>
<dbReference type="InterPro" id="IPR000064">
    <property type="entry name" value="NLP_P60_dom"/>
</dbReference>
<dbReference type="PANTHER" id="PTHR47359">
    <property type="entry name" value="PEPTIDOGLYCAN DL-ENDOPEPTIDASE CWLO"/>
    <property type="match status" value="1"/>
</dbReference>
<evidence type="ECO:0000256" key="4">
    <source>
        <dbReference type="ARBA" id="ARBA00022807"/>
    </source>
</evidence>
<keyword evidence="7" id="KW-1185">Reference proteome</keyword>
<dbReference type="Pfam" id="PF00877">
    <property type="entry name" value="NLPC_P60"/>
    <property type="match status" value="1"/>
</dbReference>
<keyword evidence="2" id="KW-0645">Protease</keyword>
<evidence type="ECO:0000313" key="7">
    <source>
        <dbReference type="Proteomes" id="UP001595698"/>
    </source>
</evidence>
<dbReference type="PROSITE" id="PS51935">
    <property type="entry name" value="NLPC_P60"/>
    <property type="match status" value="1"/>
</dbReference>
<reference evidence="7" key="1">
    <citation type="journal article" date="2019" name="Int. J. Syst. Evol. Microbiol.">
        <title>The Global Catalogue of Microorganisms (GCM) 10K type strain sequencing project: providing services to taxonomists for standard genome sequencing and annotation.</title>
        <authorList>
            <consortium name="The Broad Institute Genomics Platform"/>
            <consortium name="The Broad Institute Genome Sequencing Center for Infectious Disease"/>
            <person name="Wu L."/>
            <person name="Ma J."/>
        </authorList>
    </citation>
    <scope>NUCLEOTIDE SEQUENCE [LARGE SCALE GENOMIC DNA]</scope>
    <source>
        <strain evidence="7">TBRC 7912</strain>
    </source>
</reference>
<evidence type="ECO:0000256" key="2">
    <source>
        <dbReference type="ARBA" id="ARBA00022670"/>
    </source>
</evidence>
<proteinExistence type="inferred from homology"/>
<accession>A0ABV8ERM2</accession>
<dbReference type="Proteomes" id="UP001595698">
    <property type="component" value="Unassembled WGS sequence"/>
</dbReference>